<dbReference type="EMBL" id="JAHLJV010000072">
    <property type="protein sequence ID" value="KAK1574654.1"/>
    <property type="molecule type" value="Genomic_DNA"/>
</dbReference>
<proteinExistence type="predicted"/>
<accession>A0AAD8PS28</accession>
<dbReference type="RefSeq" id="XP_060410150.1">
    <property type="nucleotide sequence ID" value="XM_060558726.1"/>
</dbReference>
<sequence length="52" mass="5670">MRSDSPVRVCRKPCPVDLCSLCSDIASASGQDCFPGPRYFYRLHSVPPAGPE</sequence>
<evidence type="ECO:0000313" key="2">
    <source>
        <dbReference type="Proteomes" id="UP001230504"/>
    </source>
</evidence>
<dbReference type="Proteomes" id="UP001230504">
    <property type="component" value="Unassembled WGS sequence"/>
</dbReference>
<comment type="caution">
    <text evidence="1">The sequence shown here is derived from an EMBL/GenBank/DDBJ whole genome shotgun (WGS) entry which is preliminary data.</text>
</comment>
<protein>
    <submittedName>
        <fullName evidence="1">Uncharacterized protein</fullName>
    </submittedName>
</protein>
<gene>
    <name evidence="1" type="ORF">LY79DRAFT_565378</name>
</gene>
<dbReference type="AlphaFoldDB" id="A0AAD8PS28"/>
<evidence type="ECO:0000313" key="1">
    <source>
        <dbReference type="EMBL" id="KAK1574654.1"/>
    </source>
</evidence>
<organism evidence="1 2">
    <name type="scientific">Colletotrichum navitas</name>
    <dbReference type="NCBI Taxonomy" id="681940"/>
    <lineage>
        <taxon>Eukaryota</taxon>
        <taxon>Fungi</taxon>
        <taxon>Dikarya</taxon>
        <taxon>Ascomycota</taxon>
        <taxon>Pezizomycotina</taxon>
        <taxon>Sordariomycetes</taxon>
        <taxon>Hypocreomycetidae</taxon>
        <taxon>Glomerellales</taxon>
        <taxon>Glomerellaceae</taxon>
        <taxon>Colletotrichum</taxon>
        <taxon>Colletotrichum graminicola species complex</taxon>
    </lineage>
</organism>
<dbReference type="GeneID" id="85442966"/>
<keyword evidence="2" id="KW-1185">Reference proteome</keyword>
<reference evidence="1" key="1">
    <citation type="submission" date="2021-06" db="EMBL/GenBank/DDBJ databases">
        <title>Comparative genomics, transcriptomics and evolutionary studies reveal genomic signatures of adaptation to plant cell wall in hemibiotrophic fungi.</title>
        <authorList>
            <consortium name="DOE Joint Genome Institute"/>
            <person name="Baroncelli R."/>
            <person name="Diaz J.F."/>
            <person name="Benocci T."/>
            <person name="Peng M."/>
            <person name="Battaglia E."/>
            <person name="Haridas S."/>
            <person name="Andreopoulos W."/>
            <person name="Labutti K."/>
            <person name="Pangilinan J."/>
            <person name="Floch G.L."/>
            <person name="Makela M.R."/>
            <person name="Henrissat B."/>
            <person name="Grigoriev I.V."/>
            <person name="Crouch J.A."/>
            <person name="De Vries R.P."/>
            <person name="Sukno S.A."/>
            <person name="Thon M.R."/>
        </authorList>
    </citation>
    <scope>NUCLEOTIDE SEQUENCE</scope>
    <source>
        <strain evidence="1">CBS 125086</strain>
    </source>
</reference>
<name>A0AAD8PS28_9PEZI</name>